<dbReference type="EMBL" id="GGEC01064498">
    <property type="protein sequence ID" value="MBX44982.1"/>
    <property type="molecule type" value="Transcribed_RNA"/>
</dbReference>
<accession>A0A2P2NR44</accession>
<evidence type="ECO:0000313" key="1">
    <source>
        <dbReference type="EMBL" id="MBX44982.1"/>
    </source>
</evidence>
<organism evidence="1">
    <name type="scientific">Rhizophora mucronata</name>
    <name type="common">Asiatic mangrove</name>
    <dbReference type="NCBI Taxonomy" id="61149"/>
    <lineage>
        <taxon>Eukaryota</taxon>
        <taxon>Viridiplantae</taxon>
        <taxon>Streptophyta</taxon>
        <taxon>Embryophyta</taxon>
        <taxon>Tracheophyta</taxon>
        <taxon>Spermatophyta</taxon>
        <taxon>Magnoliopsida</taxon>
        <taxon>eudicotyledons</taxon>
        <taxon>Gunneridae</taxon>
        <taxon>Pentapetalae</taxon>
        <taxon>rosids</taxon>
        <taxon>fabids</taxon>
        <taxon>Malpighiales</taxon>
        <taxon>Rhizophoraceae</taxon>
        <taxon>Rhizophora</taxon>
    </lineage>
</organism>
<name>A0A2P2NR44_RHIMU</name>
<proteinExistence type="predicted"/>
<sequence length="46" mass="5128">MFCQFAGVGSGIVVLGGLDRTTWEATRSPVTVCLYWYLAFSFSMQM</sequence>
<dbReference type="AlphaFoldDB" id="A0A2P2NR44"/>
<reference evidence="1" key="1">
    <citation type="submission" date="2018-02" db="EMBL/GenBank/DDBJ databases">
        <title>Rhizophora mucronata_Transcriptome.</title>
        <authorList>
            <person name="Meera S.P."/>
            <person name="Sreeshan A."/>
            <person name="Augustine A."/>
        </authorList>
    </citation>
    <scope>NUCLEOTIDE SEQUENCE</scope>
    <source>
        <tissue evidence="1">Leaf</tissue>
    </source>
</reference>
<protein>
    <submittedName>
        <fullName evidence="1">Uncharacterized protein</fullName>
    </submittedName>
</protein>